<organism evidence="7 8">
    <name type="scientific">Candidatus Avitreponema avistercoris</name>
    <dbReference type="NCBI Taxonomy" id="2840705"/>
    <lineage>
        <taxon>Bacteria</taxon>
        <taxon>Pseudomonadati</taxon>
        <taxon>Spirochaetota</taxon>
        <taxon>Spirochaetia</taxon>
        <taxon>Spirochaetales</taxon>
        <taxon>Candidatus Avitreponema</taxon>
    </lineage>
</organism>
<evidence type="ECO:0000313" key="8">
    <source>
        <dbReference type="Proteomes" id="UP000823616"/>
    </source>
</evidence>
<dbReference type="Pfam" id="PF00475">
    <property type="entry name" value="IGPD"/>
    <property type="match status" value="1"/>
</dbReference>
<dbReference type="FunFam" id="3.30.230.40:FF:000001">
    <property type="entry name" value="Imidazoleglycerol-phosphate dehydratase HisB"/>
    <property type="match status" value="1"/>
</dbReference>
<evidence type="ECO:0000256" key="5">
    <source>
        <dbReference type="ARBA" id="ARBA00023239"/>
    </source>
</evidence>
<dbReference type="InterPro" id="IPR000807">
    <property type="entry name" value="ImidazoleglycerolP_deHydtase"/>
</dbReference>
<accession>A0A9D9ENA1</accession>
<comment type="similarity">
    <text evidence="6">Belongs to the imidazoleglycerol-phosphate dehydratase family.</text>
</comment>
<protein>
    <recommendedName>
        <fullName evidence="2 6">Imidazoleglycerol-phosphate dehydratase</fullName>
        <shortName evidence="6">IGPD</shortName>
        <ecNumber evidence="6">4.2.1.19</ecNumber>
    </recommendedName>
</protein>
<dbReference type="Proteomes" id="UP000823616">
    <property type="component" value="Unassembled WGS sequence"/>
</dbReference>
<evidence type="ECO:0000256" key="3">
    <source>
        <dbReference type="ARBA" id="ARBA00022605"/>
    </source>
</evidence>
<dbReference type="GO" id="GO:0000105">
    <property type="term" value="P:L-histidine biosynthetic process"/>
    <property type="evidence" value="ECO:0007669"/>
    <property type="project" value="UniProtKB-UniRule"/>
</dbReference>
<dbReference type="CDD" id="cd07914">
    <property type="entry name" value="IGPD"/>
    <property type="match status" value="1"/>
</dbReference>
<evidence type="ECO:0000313" key="7">
    <source>
        <dbReference type="EMBL" id="MBO8449705.1"/>
    </source>
</evidence>
<keyword evidence="6" id="KW-0963">Cytoplasm</keyword>
<gene>
    <name evidence="6" type="primary">hisB</name>
    <name evidence="7" type="ORF">IAA96_01210</name>
</gene>
<dbReference type="HAMAP" id="MF_00076">
    <property type="entry name" value="HisB"/>
    <property type="match status" value="1"/>
</dbReference>
<dbReference type="FunFam" id="3.30.230.40:FF:000003">
    <property type="entry name" value="Imidazoleglycerol-phosphate dehydratase HisB"/>
    <property type="match status" value="1"/>
</dbReference>
<reference evidence="7" key="1">
    <citation type="submission" date="2020-10" db="EMBL/GenBank/DDBJ databases">
        <authorList>
            <person name="Gilroy R."/>
        </authorList>
    </citation>
    <scope>NUCLEOTIDE SEQUENCE</scope>
    <source>
        <strain evidence="7">B3-4054</strain>
    </source>
</reference>
<dbReference type="EMBL" id="JADIMS010000018">
    <property type="protein sequence ID" value="MBO8449705.1"/>
    <property type="molecule type" value="Genomic_DNA"/>
</dbReference>
<dbReference type="PANTHER" id="PTHR23133">
    <property type="entry name" value="IMIDAZOLEGLYCEROL-PHOSPHATE DEHYDRATASE HIS7"/>
    <property type="match status" value="1"/>
</dbReference>
<evidence type="ECO:0000256" key="2">
    <source>
        <dbReference type="ARBA" id="ARBA00016664"/>
    </source>
</evidence>
<dbReference type="GO" id="GO:0005737">
    <property type="term" value="C:cytoplasm"/>
    <property type="evidence" value="ECO:0007669"/>
    <property type="project" value="UniProtKB-SubCell"/>
</dbReference>
<keyword evidence="5 6" id="KW-0456">Lyase</keyword>
<dbReference type="PROSITE" id="PS00954">
    <property type="entry name" value="IGP_DEHYDRATASE_1"/>
    <property type="match status" value="1"/>
</dbReference>
<evidence type="ECO:0000256" key="6">
    <source>
        <dbReference type="HAMAP-Rule" id="MF_00076"/>
    </source>
</evidence>
<evidence type="ECO:0000256" key="1">
    <source>
        <dbReference type="ARBA" id="ARBA00005047"/>
    </source>
</evidence>
<dbReference type="PANTHER" id="PTHR23133:SF2">
    <property type="entry name" value="IMIDAZOLEGLYCEROL-PHOSPHATE DEHYDRATASE"/>
    <property type="match status" value="1"/>
</dbReference>
<comment type="caution">
    <text evidence="7">The sequence shown here is derived from an EMBL/GenBank/DDBJ whole genome shotgun (WGS) entry which is preliminary data.</text>
</comment>
<dbReference type="InterPro" id="IPR038494">
    <property type="entry name" value="IGPD_sf"/>
</dbReference>
<reference evidence="7" key="2">
    <citation type="journal article" date="2021" name="PeerJ">
        <title>Extensive microbial diversity within the chicken gut microbiome revealed by metagenomics and culture.</title>
        <authorList>
            <person name="Gilroy R."/>
            <person name="Ravi A."/>
            <person name="Getino M."/>
            <person name="Pursley I."/>
            <person name="Horton D.L."/>
            <person name="Alikhan N.F."/>
            <person name="Baker D."/>
            <person name="Gharbi K."/>
            <person name="Hall N."/>
            <person name="Watson M."/>
            <person name="Adriaenssens E.M."/>
            <person name="Foster-Nyarko E."/>
            <person name="Jarju S."/>
            <person name="Secka A."/>
            <person name="Antonio M."/>
            <person name="Oren A."/>
            <person name="Chaudhuri R.R."/>
            <person name="La Ragione R."/>
            <person name="Hildebrand F."/>
            <person name="Pallen M.J."/>
        </authorList>
    </citation>
    <scope>NUCLEOTIDE SEQUENCE</scope>
    <source>
        <strain evidence="7">B3-4054</strain>
    </source>
</reference>
<proteinExistence type="inferred from homology"/>
<comment type="subcellular location">
    <subcellularLocation>
        <location evidence="6">Cytoplasm</location>
    </subcellularLocation>
</comment>
<dbReference type="Gene3D" id="3.30.230.40">
    <property type="entry name" value="Imidazole glycerol phosphate dehydratase, domain 1"/>
    <property type="match status" value="2"/>
</dbReference>
<keyword evidence="4 6" id="KW-0368">Histidine biosynthesis</keyword>
<name>A0A9D9ENA1_9SPIR</name>
<sequence length="204" mass="22031">MERKAEIRRKTNETDIFLELNLDGSGLCAVDCPVGFLRHMLAAFCRHGLFDLRGTIAGDLDVDQHHLVEDTGITLGEAFAAALGEKRGIRRAGFFLCPMDEALAQAAVDFGGRAFLHADLALSGIPLVSLTQDAQGSFQTDTTEDFWAGFTGSAKCNLHLDVLRGRSDHHKIEAVFKAAARAVREAVSPDPRAEGQIPSTKGVL</sequence>
<dbReference type="EC" id="4.2.1.19" evidence="6"/>
<comment type="catalytic activity">
    <reaction evidence="6">
        <text>D-erythro-1-(imidazol-4-yl)glycerol 3-phosphate = 3-(imidazol-4-yl)-2-oxopropyl phosphate + H2O</text>
        <dbReference type="Rhea" id="RHEA:11040"/>
        <dbReference type="ChEBI" id="CHEBI:15377"/>
        <dbReference type="ChEBI" id="CHEBI:57766"/>
        <dbReference type="ChEBI" id="CHEBI:58278"/>
        <dbReference type="EC" id="4.2.1.19"/>
    </reaction>
</comment>
<dbReference type="InterPro" id="IPR020565">
    <property type="entry name" value="ImidazoleglycerP_deHydtase_CS"/>
</dbReference>
<dbReference type="SUPFAM" id="SSF54211">
    <property type="entry name" value="Ribosomal protein S5 domain 2-like"/>
    <property type="match status" value="2"/>
</dbReference>
<keyword evidence="3 6" id="KW-0028">Amino-acid biosynthesis</keyword>
<dbReference type="GO" id="GO:0004424">
    <property type="term" value="F:imidazoleglycerol-phosphate dehydratase activity"/>
    <property type="evidence" value="ECO:0007669"/>
    <property type="project" value="UniProtKB-UniRule"/>
</dbReference>
<dbReference type="InterPro" id="IPR020568">
    <property type="entry name" value="Ribosomal_Su5_D2-typ_SF"/>
</dbReference>
<comment type="pathway">
    <text evidence="1 6">Amino-acid biosynthesis; L-histidine biosynthesis; L-histidine from 5-phospho-alpha-D-ribose 1-diphosphate: step 6/9.</text>
</comment>
<evidence type="ECO:0000256" key="4">
    <source>
        <dbReference type="ARBA" id="ARBA00023102"/>
    </source>
</evidence>
<dbReference type="AlphaFoldDB" id="A0A9D9ENA1"/>